<dbReference type="InParanoid" id="A0A7C8IR10"/>
<comment type="similarity">
    <text evidence="2">Belongs to the mitochondrion-specific ribosomal protein mL50 family.</text>
</comment>
<dbReference type="GO" id="GO:1990904">
    <property type="term" value="C:ribonucleoprotein complex"/>
    <property type="evidence" value="ECO:0007669"/>
    <property type="project" value="UniProtKB-KW"/>
</dbReference>
<evidence type="ECO:0000256" key="5">
    <source>
        <dbReference type="ARBA" id="ARBA00023274"/>
    </source>
</evidence>
<organism evidence="8 9">
    <name type="scientific">Xylaria multiplex</name>
    <dbReference type="NCBI Taxonomy" id="323545"/>
    <lineage>
        <taxon>Eukaryota</taxon>
        <taxon>Fungi</taxon>
        <taxon>Dikarya</taxon>
        <taxon>Ascomycota</taxon>
        <taxon>Pezizomycotina</taxon>
        <taxon>Sordariomycetes</taxon>
        <taxon>Xylariomycetidae</taxon>
        <taxon>Xylariales</taxon>
        <taxon>Xylariaceae</taxon>
        <taxon>Xylaria</taxon>
    </lineage>
</organism>
<evidence type="ECO:0000256" key="7">
    <source>
        <dbReference type="SAM" id="MobiDB-lite"/>
    </source>
</evidence>
<evidence type="ECO:0000313" key="9">
    <source>
        <dbReference type="Proteomes" id="UP000481858"/>
    </source>
</evidence>
<sequence length="372" mass="40524">MSRATVGPSSSSHQPTTTLATAPSSYPLNLNRLYSSQKIPTPIQETALVQTQEPETGLQSKVHFADAIEGGSDWAEERVSQGPYTAPPPRIEAARVEEVADPSYAPASFSTGLKTVGGLAGWWSRPDNWAAGGDFVGFKPREKVVESSLIEAAVRRAIIEAFALRETGREDDLVGVWPTAASNVDLQGLLAWDLKRAEDGAVILGGDAAVVAEGLRWKDDEEGARDHPALSETLTADEAAALSQTWNPSWKTISLADSRIRFAVTKRVFQLTGQLVPDHQLASITTVQTLLHVLKKPPKPATLTQELQKRHPDLLDLPNVTVTPKRVTRGDKEIALGRFKLMQEEFKKRDIPAYGHGYARKGKEISRLRGGT</sequence>
<keyword evidence="9" id="KW-1185">Reference proteome</keyword>
<keyword evidence="3" id="KW-0689">Ribosomal protein</keyword>
<dbReference type="OrthoDB" id="6220758at2759"/>
<evidence type="ECO:0000256" key="3">
    <source>
        <dbReference type="ARBA" id="ARBA00022980"/>
    </source>
</evidence>
<dbReference type="Proteomes" id="UP000481858">
    <property type="component" value="Unassembled WGS sequence"/>
</dbReference>
<keyword evidence="4" id="KW-0496">Mitochondrion</keyword>
<evidence type="ECO:0000256" key="2">
    <source>
        <dbReference type="ARBA" id="ARBA00008860"/>
    </source>
</evidence>
<dbReference type="Pfam" id="PF10501">
    <property type="entry name" value="Ribosomal_L50"/>
    <property type="match status" value="1"/>
</dbReference>
<dbReference type="GO" id="GO:0005739">
    <property type="term" value="C:mitochondrion"/>
    <property type="evidence" value="ECO:0007669"/>
    <property type="project" value="UniProtKB-SubCell"/>
</dbReference>
<proteinExistence type="inferred from homology"/>
<evidence type="ECO:0000256" key="4">
    <source>
        <dbReference type="ARBA" id="ARBA00023128"/>
    </source>
</evidence>
<comment type="caution">
    <text evidence="8">The sequence shown here is derived from an EMBL/GenBank/DDBJ whole genome shotgun (WGS) entry which is preliminary data.</text>
</comment>
<dbReference type="GO" id="GO:0005840">
    <property type="term" value="C:ribosome"/>
    <property type="evidence" value="ECO:0007669"/>
    <property type="project" value="UniProtKB-KW"/>
</dbReference>
<dbReference type="AlphaFoldDB" id="A0A7C8IR10"/>
<accession>A0A7C8IR10</accession>
<dbReference type="EMBL" id="WUBL01000079">
    <property type="protein sequence ID" value="KAF2966865.1"/>
    <property type="molecule type" value="Genomic_DNA"/>
</dbReference>
<reference evidence="8 9" key="1">
    <citation type="submission" date="2019-12" db="EMBL/GenBank/DDBJ databases">
        <title>Draft genome sequence of the ascomycete Xylaria multiplex DSM 110363.</title>
        <authorList>
            <person name="Buettner E."/>
            <person name="Kellner H."/>
        </authorList>
    </citation>
    <scope>NUCLEOTIDE SEQUENCE [LARGE SCALE GENOMIC DNA]</scope>
    <source>
        <strain evidence="8 9">DSM 110363</strain>
    </source>
</reference>
<gene>
    <name evidence="8" type="ORF">GQX73_g6713</name>
</gene>
<keyword evidence="5" id="KW-0687">Ribonucleoprotein</keyword>
<evidence type="ECO:0000256" key="6">
    <source>
        <dbReference type="ARBA" id="ARBA00035183"/>
    </source>
</evidence>
<feature type="compositionally biased region" description="Polar residues" evidence="7">
    <location>
        <begin position="7"/>
        <end position="24"/>
    </location>
</feature>
<protein>
    <recommendedName>
        <fullName evidence="6">Large ribosomal subunit protein mL50</fullName>
    </recommendedName>
</protein>
<feature type="region of interest" description="Disordered" evidence="7">
    <location>
        <begin position="1"/>
        <end position="24"/>
    </location>
</feature>
<evidence type="ECO:0000313" key="8">
    <source>
        <dbReference type="EMBL" id="KAF2966865.1"/>
    </source>
</evidence>
<comment type="subcellular location">
    <subcellularLocation>
        <location evidence="1">Mitochondrion</location>
    </subcellularLocation>
</comment>
<evidence type="ECO:0000256" key="1">
    <source>
        <dbReference type="ARBA" id="ARBA00004173"/>
    </source>
</evidence>
<name>A0A7C8IR10_9PEZI</name>
<dbReference type="InterPro" id="IPR018305">
    <property type="entry name" value="Ribosomal_m50"/>
</dbReference>